<dbReference type="Pfam" id="PF01551">
    <property type="entry name" value="Peptidase_M23"/>
    <property type="match status" value="1"/>
</dbReference>
<protein>
    <submittedName>
        <fullName evidence="3">Peptidase family M23</fullName>
    </submittedName>
</protein>
<dbReference type="InterPro" id="IPR011055">
    <property type="entry name" value="Dup_hybrid_motif"/>
</dbReference>
<evidence type="ECO:0000313" key="3">
    <source>
        <dbReference type="EMBL" id="SNR64461.1"/>
    </source>
</evidence>
<feature type="transmembrane region" description="Helical" evidence="1">
    <location>
        <begin position="21"/>
        <end position="41"/>
    </location>
</feature>
<keyword evidence="1" id="KW-0812">Transmembrane</keyword>
<evidence type="ECO:0000256" key="1">
    <source>
        <dbReference type="SAM" id="Phobius"/>
    </source>
</evidence>
<evidence type="ECO:0000259" key="2">
    <source>
        <dbReference type="Pfam" id="PF01551"/>
    </source>
</evidence>
<keyword evidence="4" id="KW-1185">Reference proteome</keyword>
<dbReference type="RefSeq" id="WP_089374475.1">
    <property type="nucleotide sequence ID" value="NZ_FZOA01000001.1"/>
</dbReference>
<dbReference type="Proteomes" id="UP000198305">
    <property type="component" value="Unassembled WGS sequence"/>
</dbReference>
<gene>
    <name evidence="3" type="ORF">SAMN05192560_0333</name>
</gene>
<dbReference type="Gene3D" id="2.70.70.10">
    <property type="entry name" value="Glucose Permease (Domain IIA)"/>
    <property type="match status" value="1"/>
</dbReference>
<keyword evidence="1" id="KW-0472">Membrane</keyword>
<dbReference type="PANTHER" id="PTHR21666">
    <property type="entry name" value="PEPTIDASE-RELATED"/>
    <property type="match status" value="1"/>
</dbReference>
<dbReference type="SUPFAM" id="SSF51261">
    <property type="entry name" value="Duplicated hybrid motif"/>
    <property type="match status" value="1"/>
</dbReference>
<accession>A0A238Y119</accession>
<sequence>MNIIFVSDGMARTRSISLRSAMLLVGLLVLLPVVLILAFIVPHGSHEHQEVKKQLPTILNVVSANELTHIDALAQQLGEVEARITRLDALSARLATMAGVKESAADALPPGRGGPAVHAHHMSEQELKDKLNELAQSIDLRSDKFSMLEAVMLQKRLQASTLPSTMPTDVAYNSSSYGWRVDPFSGQMAFHEGLDFVAGTGTPVYASAEGIVTTAERTHDYGKIVKIDHGAGLETRYAHASELLVKPGEHVERGQLIARVGSTGRSTGAHLHFEVRLNGAALDPRKYLQSMK</sequence>
<name>A0A238Y119_9PROT</name>
<reference evidence="4" key="1">
    <citation type="submission" date="2017-06" db="EMBL/GenBank/DDBJ databases">
        <authorList>
            <person name="Varghese N."/>
            <person name="Submissions S."/>
        </authorList>
    </citation>
    <scope>NUCLEOTIDE SEQUENCE [LARGE SCALE GENOMIC DNA]</scope>
    <source>
        <strain evidence="4">Ca-68</strain>
    </source>
</reference>
<dbReference type="InterPro" id="IPR050570">
    <property type="entry name" value="Cell_wall_metabolism_enzyme"/>
</dbReference>
<dbReference type="PANTHER" id="PTHR21666:SF270">
    <property type="entry name" value="MUREIN HYDROLASE ACTIVATOR ENVC"/>
    <property type="match status" value="1"/>
</dbReference>
<dbReference type="GO" id="GO:0004222">
    <property type="term" value="F:metalloendopeptidase activity"/>
    <property type="evidence" value="ECO:0007669"/>
    <property type="project" value="TreeGrafter"/>
</dbReference>
<dbReference type="EMBL" id="FZOA01000001">
    <property type="protein sequence ID" value="SNR64461.1"/>
    <property type="molecule type" value="Genomic_DNA"/>
</dbReference>
<dbReference type="FunFam" id="2.70.70.10:FF:000006">
    <property type="entry name" value="M23 family peptidase"/>
    <property type="match status" value="1"/>
</dbReference>
<proteinExistence type="predicted"/>
<organism evidence="3 4">
    <name type="scientific">Methylobacillus rhizosphaerae</name>
    <dbReference type="NCBI Taxonomy" id="551994"/>
    <lineage>
        <taxon>Bacteria</taxon>
        <taxon>Pseudomonadati</taxon>
        <taxon>Pseudomonadota</taxon>
        <taxon>Betaproteobacteria</taxon>
        <taxon>Nitrosomonadales</taxon>
        <taxon>Methylophilaceae</taxon>
        <taxon>Methylobacillus</taxon>
    </lineage>
</organism>
<dbReference type="CDD" id="cd12797">
    <property type="entry name" value="M23_peptidase"/>
    <property type="match status" value="1"/>
</dbReference>
<keyword evidence="1" id="KW-1133">Transmembrane helix</keyword>
<dbReference type="OrthoDB" id="9815245at2"/>
<dbReference type="AlphaFoldDB" id="A0A238Y119"/>
<dbReference type="InterPro" id="IPR016047">
    <property type="entry name" value="M23ase_b-sheet_dom"/>
</dbReference>
<evidence type="ECO:0000313" key="4">
    <source>
        <dbReference type="Proteomes" id="UP000198305"/>
    </source>
</evidence>
<feature type="domain" description="M23ase beta-sheet core" evidence="2">
    <location>
        <begin position="190"/>
        <end position="284"/>
    </location>
</feature>